<keyword evidence="1" id="KW-0732">Signal</keyword>
<keyword evidence="3" id="KW-1185">Reference proteome</keyword>
<sequence>MSMCRVWGDILFWFTVYPADAVQKVSRLIHRIVEERKGSVFGDVPEVQDYFTSAWLEAQGIRTFVACRWEVLGAFAKRPNARIEGLVALRELTFLLEHVGMSQWSGAGGVGLPLGVGMHAKESAQCFAHEITTPILRCFSDEDDYSAPGPERTIRGYKACEAFYNVAKVIRRGVLQDMESVFDGLCKLYTDVEQTIKEGAQSLDRLVRDIVVEQRRFDYSTLIPLIAARIHVLNPSVRQLVLGWIVLLDSLPQVDMIAFLPHYLEGLFGILASDNRDFRMQAAGRARATIAWHRGLRGT</sequence>
<dbReference type="InterPro" id="IPR011989">
    <property type="entry name" value="ARM-like"/>
</dbReference>
<proteinExistence type="predicted"/>
<evidence type="ECO:0000313" key="3">
    <source>
        <dbReference type="Proteomes" id="UP001642484"/>
    </source>
</evidence>
<dbReference type="Proteomes" id="UP001642484">
    <property type="component" value="Unassembled WGS sequence"/>
</dbReference>
<feature type="chain" id="PRO_5045986478" description="Protein VAC14-like protein" evidence="1">
    <location>
        <begin position="22"/>
        <end position="299"/>
    </location>
</feature>
<dbReference type="InterPro" id="IPR016024">
    <property type="entry name" value="ARM-type_fold"/>
</dbReference>
<feature type="signal peptide" evidence="1">
    <location>
        <begin position="1"/>
        <end position="21"/>
    </location>
</feature>
<protein>
    <recommendedName>
        <fullName evidence="4">Protein VAC14-like protein</fullName>
    </recommendedName>
</protein>
<comment type="caution">
    <text evidence="2">The sequence shown here is derived from an EMBL/GenBank/DDBJ whole genome shotgun (WGS) entry which is preliminary data.</text>
</comment>
<dbReference type="SUPFAM" id="SSF48371">
    <property type="entry name" value="ARM repeat"/>
    <property type="match status" value="1"/>
</dbReference>
<evidence type="ECO:0008006" key="4">
    <source>
        <dbReference type="Google" id="ProtNLM"/>
    </source>
</evidence>
<dbReference type="PANTHER" id="PTHR16023:SF0">
    <property type="entry name" value="PROTEIN VAC14 HOMOLOG"/>
    <property type="match status" value="1"/>
</dbReference>
<accession>A0ABP0SJV2</accession>
<reference evidence="2 3" key="1">
    <citation type="submission" date="2024-02" db="EMBL/GenBank/DDBJ databases">
        <authorList>
            <person name="Chen Y."/>
            <person name="Shah S."/>
            <person name="Dougan E. K."/>
            <person name="Thang M."/>
            <person name="Chan C."/>
        </authorList>
    </citation>
    <scope>NUCLEOTIDE SEQUENCE [LARGE SCALE GENOMIC DNA]</scope>
</reference>
<gene>
    <name evidence="2" type="ORF">CCMP2556_LOCUS52216</name>
</gene>
<dbReference type="PANTHER" id="PTHR16023">
    <property type="entry name" value="TAX1 BINDING PROTEIN-RELATED"/>
    <property type="match status" value="1"/>
</dbReference>
<dbReference type="Gene3D" id="1.25.10.10">
    <property type="entry name" value="Leucine-rich Repeat Variant"/>
    <property type="match status" value="1"/>
</dbReference>
<name>A0ABP0SJV2_9DINO</name>
<dbReference type="Pfam" id="PF12755">
    <property type="entry name" value="Vac14_Fab1_bd"/>
    <property type="match status" value="1"/>
</dbReference>
<evidence type="ECO:0000313" key="2">
    <source>
        <dbReference type="EMBL" id="CAK9112676.1"/>
    </source>
</evidence>
<dbReference type="InterPro" id="IPR026825">
    <property type="entry name" value="Vac14"/>
</dbReference>
<evidence type="ECO:0000256" key="1">
    <source>
        <dbReference type="SAM" id="SignalP"/>
    </source>
</evidence>
<dbReference type="EMBL" id="CAXAMN010027750">
    <property type="protein sequence ID" value="CAK9112676.1"/>
    <property type="molecule type" value="Genomic_DNA"/>
</dbReference>
<organism evidence="2 3">
    <name type="scientific">Durusdinium trenchii</name>
    <dbReference type="NCBI Taxonomy" id="1381693"/>
    <lineage>
        <taxon>Eukaryota</taxon>
        <taxon>Sar</taxon>
        <taxon>Alveolata</taxon>
        <taxon>Dinophyceae</taxon>
        <taxon>Suessiales</taxon>
        <taxon>Symbiodiniaceae</taxon>
        <taxon>Durusdinium</taxon>
    </lineage>
</organism>